<evidence type="ECO:0000256" key="1">
    <source>
        <dbReference type="ARBA" id="ARBA00004496"/>
    </source>
</evidence>
<sequence length="374" mass="42278">MTAAIRRTVAFPGISVDRLKSMLGAYNGHLKQIEQRLDVKIAHRSDSFYIDGEIDAVERAESLLQRLHEEAELSQQISADVIHLMIQGSQTDRELQIDPDQEHTGLEEVWLQTRKGRINPRGANQKRYVQRILQSDISFGIGPAGTGKTYLAVAAAVDMLERNEIQRILLVRPAVEAGEKLGFLPGDLSQKIDPYLRPLYDALYEMLGFEKVAKLIERQVIEVAPLAYMRGRTLNHSFVILDEAQNTTPEQMKMFLTRLGFGSRAVITGDITQVDLPRGQQSGLSHALRVIENIKEIHITRFHSRDVVRHQLVQKIVEAYEGWDSEQHRLSAEGRAERKARQDALISENDSAADAQHHGQTEQSQENSKDCFET</sequence>
<comment type="subcellular location">
    <subcellularLocation>
        <location evidence="1">Cytoplasm</location>
    </subcellularLocation>
</comment>
<dbReference type="AlphaFoldDB" id="A0A1C4GTA3"/>
<evidence type="ECO:0000256" key="4">
    <source>
        <dbReference type="ARBA" id="ARBA00022741"/>
    </source>
</evidence>
<evidence type="ECO:0000256" key="2">
    <source>
        <dbReference type="ARBA" id="ARBA00010393"/>
    </source>
</evidence>
<dbReference type="SUPFAM" id="SSF52540">
    <property type="entry name" value="P-loop containing nucleoside triphosphate hydrolases"/>
    <property type="match status" value="1"/>
</dbReference>
<dbReference type="OrthoDB" id="9805148at2"/>
<evidence type="ECO:0000256" key="6">
    <source>
        <dbReference type="ARBA" id="ARBA00039970"/>
    </source>
</evidence>
<evidence type="ECO:0000313" key="10">
    <source>
        <dbReference type="EMBL" id="SCC71386.1"/>
    </source>
</evidence>
<name>A0A1C4GTA3_9GAMM</name>
<dbReference type="GO" id="GO:0005829">
    <property type="term" value="C:cytosol"/>
    <property type="evidence" value="ECO:0007669"/>
    <property type="project" value="TreeGrafter"/>
</dbReference>
<dbReference type="InterPro" id="IPR027417">
    <property type="entry name" value="P-loop_NTPase"/>
</dbReference>
<organism evidence="10 11">
    <name type="scientific">Acinetobacter albensis</name>
    <dbReference type="NCBI Taxonomy" id="1673609"/>
    <lineage>
        <taxon>Bacteria</taxon>
        <taxon>Pseudomonadati</taxon>
        <taxon>Pseudomonadota</taxon>
        <taxon>Gammaproteobacteria</taxon>
        <taxon>Moraxellales</taxon>
        <taxon>Moraxellaceae</taxon>
        <taxon>Acinetobacter</taxon>
    </lineage>
</organism>
<feature type="coiled-coil region" evidence="7">
    <location>
        <begin position="50"/>
        <end position="77"/>
    </location>
</feature>
<reference evidence="10 11" key="1">
    <citation type="submission" date="2016-08" db="EMBL/GenBank/DDBJ databases">
        <authorList>
            <person name="Seilhamer J.J."/>
        </authorList>
    </citation>
    <scope>NUCLEOTIDE SEQUENCE [LARGE SCALE GENOMIC DNA]</scope>
    <source>
        <strain evidence="10 11">ANC 4874</strain>
    </source>
</reference>
<comment type="similarity">
    <text evidence="2">Belongs to the PhoH family.</text>
</comment>
<keyword evidence="7" id="KW-0175">Coiled coil</keyword>
<feature type="domain" description="PhoH-like protein" evidence="9">
    <location>
        <begin position="118"/>
        <end position="321"/>
    </location>
</feature>
<evidence type="ECO:0000256" key="5">
    <source>
        <dbReference type="ARBA" id="ARBA00022840"/>
    </source>
</evidence>
<dbReference type="EMBL" id="FMBK01000004">
    <property type="protein sequence ID" value="SCC71386.1"/>
    <property type="molecule type" value="Genomic_DNA"/>
</dbReference>
<evidence type="ECO:0000256" key="3">
    <source>
        <dbReference type="ARBA" id="ARBA00022490"/>
    </source>
</evidence>
<keyword evidence="4" id="KW-0547">Nucleotide-binding</keyword>
<dbReference type="RefSeq" id="WP_092718555.1">
    <property type="nucleotide sequence ID" value="NZ_FMBK01000004.1"/>
</dbReference>
<dbReference type="Pfam" id="PF02562">
    <property type="entry name" value="PhoH"/>
    <property type="match status" value="1"/>
</dbReference>
<dbReference type="Proteomes" id="UP000243661">
    <property type="component" value="Unassembled WGS sequence"/>
</dbReference>
<protein>
    <recommendedName>
        <fullName evidence="6">PhoH-like protein</fullName>
    </recommendedName>
</protein>
<keyword evidence="5" id="KW-0067">ATP-binding</keyword>
<dbReference type="FunFam" id="3.40.50.300:FF:000013">
    <property type="entry name" value="PhoH family ATPase"/>
    <property type="match status" value="1"/>
</dbReference>
<feature type="compositionally biased region" description="Basic and acidic residues" evidence="8">
    <location>
        <begin position="328"/>
        <end position="342"/>
    </location>
</feature>
<proteinExistence type="inferred from homology"/>
<evidence type="ECO:0000256" key="7">
    <source>
        <dbReference type="SAM" id="Coils"/>
    </source>
</evidence>
<dbReference type="Gene3D" id="3.40.50.300">
    <property type="entry name" value="P-loop containing nucleotide triphosphate hydrolases"/>
    <property type="match status" value="1"/>
</dbReference>
<accession>A0A1C4GTA3</accession>
<evidence type="ECO:0000313" key="11">
    <source>
        <dbReference type="Proteomes" id="UP000243661"/>
    </source>
</evidence>
<dbReference type="PANTHER" id="PTHR30473">
    <property type="entry name" value="PROTEIN PHOH"/>
    <property type="match status" value="1"/>
</dbReference>
<dbReference type="PANTHER" id="PTHR30473:SF1">
    <property type="entry name" value="PHOH-LIKE PROTEIN"/>
    <property type="match status" value="1"/>
</dbReference>
<feature type="region of interest" description="Disordered" evidence="8">
    <location>
        <begin position="328"/>
        <end position="374"/>
    </location>
</feature>
<dbReference type="InterPro" id="IPR003714">
    <property type="entry name" value="PhoH"/>
</dbReference>
<evidence type="ECO:0000259" key="9">
    <source>
        <dbReference type="Pfam" id="PF02562"/>
    </source>
</evidence>
<gene>
    <name evidence="10" type="ORF">GA0116959_10412</name>
</gene>
<dbReference type="GO" id="GO:0005524">
    <property type="term" value="F:ATP binding"/>
    <property type="evidence" value="ECO:0007669"/>
    <property type="project" value="UniProtKB-KW"/>
</dbReference>
<keyword evidence="3" id="KW-0963">Cytoplasm</keyword>
<evidence type="ECO:0000256" key="8">
    <source>
        <dbReference type="SAM" id="MobiDB-lite"/>
    </source>
</evidence>
<dbReference type="InterPro" id="IPR051451">
    <property type="entry name" value="PhoH2-like"/>
</dbReference>